<protein>
    <recommendedName>
        <fullName evidence="3">Lipoprotein</fullName>
    </recommendedName>
</protein>
<dbReference type="Proteomes" id="UP001461163">
    <property type="component" value="Unassembled WGS sequence"/>
</dbReference>
<accession>A0ABU9SXA8</accession>
<dbReference type="RefSeq" id="WP_342881916.1">
    <property type="nucleotide sequence ID" value="NZ_JBBMQS010000007.1"/>
</dbReference>
<evidence type="ECO:0000313" key="1">
    <source>
        <dbReference type="EMBL" id="MEM5498230.1"/>
    </source>
</evidence>
<reference evidence="1 2" key="1">
    <citation type="submission" date="2024-03" db="EMBL/GenBank/DDBJ databases">
        <title>Community enrichment and isolation of bacterial strains for fucoidan degradation.</title>
        <authorList>
            <person name="Sichert A."/>
        </authorList>
    </citation>
    <scope>NUCLEOTIDE SEQUENCE [LARGE SCALE GENOMIC DNA]</scope>
    <source>
        <strain evidence="1 2">AS12</strain>
    </source>
</reference>
<dbReference type="EMBL" id="JBBMQS010000007">
    <property type="protein sequence ID" value="MEM5498230.1"/>
    <property type="molecule type" value="Genomic_DNA"/>
</dbReference>
<evidence type="ECO:0000313" key="2">
    <source>
        <dbReference type="Proteomes" id="UP001461163"/>
    </source>
</evidence>
<name>A0ABU9SXA8_9ALTE</name>
<comment type="caution">
    <text evidence="1">The sequence shown here is derived from an EMBL/GenBank/DDBJ whole genome shotgun (WGS) entry which is preliminary data.</text>
</comment>
<sequence>MKNPTVITFLLSNILLLLLLSGCSSQPILLADFDNDATGNLPDLTLTGDPTGDEITWSGSTANSSASLAPLKVIADVNGEDGDNILRLFHATSVQAIGSHLGFHARPTAEPDGIYNVFWDGVIEYPGNRSSQALFIAVYRTAQWHAYSLVGLRIYRTPDGPGEGWTSVNVIDQNGPERRIGYIREDLPHSGVFVINLDTQKYSLLFGGLSATGDLPSDSTIDRLSLYLSYSPTDPQDDSSGLGTYYIDNVKMLQGETDED</sequence>
<keyword evidence="2" id="KW-1185">Reference proteome</keyword>
<proteinExistence type="predicted"/>
<dbReference type="PROSITE" id="PS51257">
    <property type="entry name" value="PROKAR_LIPOPROTEIN"/>
    <property type="match status" value="1"/>
</dbReference>
<gene>
    <name evidence="1" type="ORF">WNY77_12550</name>
</gene>
<organism evidence="1 2">
    <name type="scientific">Paraglaciecola mesophila</name>
    <dbReference type="NCBI Taxonomy" id="197222"/>
    <lineage>
        <taxon>Bacteria</taxon>
        <taxon>Pseudomonadati</taxon>
        <taxon>Pseudomonadota</taxon>
        <taxon>Gammaproteobacteria</taxon>
        <taxon>Alteromonadales</taxon>
        <taxon>Alteromonadaceae</taxon>
        <taxon>Paraglaciecola</taxon>
    </lineage>
</organism>
<evidence type="ECO:0008006" key="3">
    <source>
        <dbReference type="Google" id="ProtNLM"/>
    </source>
</evidence>